<dbReference type="SUPFAM" id="SSF46785">
    <property type="entry name" value="Winged helix' DNA-binding domain"/>
    <property type="match status" value="1"/>
</dbReference>
<evidence type="ECO:0000259" key="5">
    <source>
        <dbReference type="PROSITE" id="PS50931"/>
    </source>
</evidence>
<keyword evidence="7" id="KW-1185">Reference proteome</keyword>
<dbReference type="GO" id="GO:0003677">
    <property type="term" value="F:DNA binding"/>
    <property type="evidence" value="ECO:0007669"/>
    <property type="project" value="UniProtKB-KW"/>
</dbReference>
<comment type="similarity">
    <text evidence="1">Belongs to the LysR transcriptional regulatory family.</text>
</comment>
<dbReference type="PANTHER" id="PTHR30419">
    <property type="entry name" value="HTH-TYPE TRANSCRIPTIONAL REGULATOR YBHD"/>
    <property type="match status" value="1"/>
</dbReference>
<dbReference type="Gene3D" id="1.10.10.10">
    <property type="entry name" value="Winged helix-like DNA-binding domain superfamily/Winged helix DNA-binding domain"/>
    <property type="match status" value="1"/>
</dbReference>
<dbReference type="InterPro" id="IPR036390">
    <property type="entry name" value="WH_DNA-bd_sf"/>
</dbReference>
<keyword evidence="2" id="KW-0805">Transcription regulation</keyword>
<dbReference type="Gene3D" id="3.40.190.290">
    <property type="match status" value="1"/>
</dbReference>
<gene>
    <name evidence="6" type="ORF">SLNSH_17170</name>
</gene>
<dbReference type="AlphaFoldDB" id="A0A2T1HQB9"/>
<dbReference type="PROSITE" id="PS50931">
    <property type="entry name" value="HTH_LYSR"/>
    <property type="match status" value="1"/>
</dbReference>
<dbReference type="InterPro" id="IPR000847">
    <property type="entry name" value="LysR_HTH_N"/>
</dbReference>
<evidence type="ECO:0000256" key="2">
    <source>
        <dbReference type="ARBA" id="ARBA00023015"/>
    </source>
</evidence>
<dbReference type="InterPro" id="IPR050950">
    <property type="entry name" value="HTH-type_LysR_regulators"/>
</dbReference>
<evidence type="ECO:0000313" key="6">
    <source>
        <dbReference type="EMBL" id="PSC03840.1"/>
    </source>
</evidence>
<keyword evidence="4" id="KW-0804">Transcription</keyword>
<evidence type="ECO:0000256" key="1">
    <source>
        <dbReference type="ARBA" id="ARBA00009437"/>
    </source>
</evidence>
<comment type="caution">
    <text evidence="6">The sequence shown here is derived from an EMBL/GenBank/DDBJ whole genome shotgun (WGS) entry which is preliminary data.</text>
</comment>
<proteinExistence type="inferred from homology"/>
<sequence>MRLFPFSRTPSQPRRLTTGRLRACSFLGPALHAGGAAEATRSALAAGVSTRNTPLRRTRSERGGLAHRGKETERRAMRLDLTTLRIFLSVYNLRSLTRAAEREHIAPSAVSKRIHDLELDLDTPLFRRHPRGVSPTAAGEALVRHVQALFANVNRLEADLGAYASGVQGQIRIHAHSSAVVQYLPGDISDFLRQHPGVRIDLREESTNAVLQSVVDGVADIGVYGGNVQAPPGTRVLDYRRDHLVAVLPTDHELAGRDSLAFSEIQGSDHISLETGSSLQVLLAGAAEAAGMRLSVKIEVTTFQAAWRMVEAGLGVAVMPKGVVASAVEEGRVVAAPLTDDWAHRRLSICVREGRDLAAPARRMLEHLTAAAAAPFPSAKDALLNHEWKDAPAGR</sequence>
<protein>
    <submittedName>
        <fullName evidence="6">LysR family transcriptional regulator</fullName>
    </submittedName>
</protein>
<name>A0A2T1HQB9_9HYPH</name>
<dbReference type="EMBL" id="PVZS01000020">
    <property type="protein sequence ID" value="PSC03840.1"/>
    <property type="molecule type" value="Genomic_DNA"/>
</dbReference>
<evidence type="ECO:0000313" key="7">
    <source>
        <dbReference type="Proteomes" id="UP000239772"/>
    </source>
</evidence>
<dbReference type="SUPFAM" id="SSF53850">
    <property type="entry name" value="Periplasmic binding protein-like II"/>
    <property type="match status" value="1"/>
</dbReference>
<accession>A0A2T1HQB9</accession>
<dbReference type="InterPro" id="IPR036388">
    <property type="entry name" value="WH-like_DNA-bd_sf"/>
</dbReference>
<evidence type="ECO:0000256" key="4">
    <source>
        <dbReference type="ARBA" id="ARBA00023163"/>
    </source>
</evidence>
<dbReference type="Pfam" id="PF00126">
    <property type="entry name" value="HTH_1"/>
    <property type="match status" value="1"/>
</dbReference>
<keyword evidence="3" id="KW-0238">DNA-binding</keyword>
<reference evidence="7" key="1">
    <citation type="submission" date="2018-03" db="EMBL/GenBank/DDBJ databases">
        <authorList>
            <person name="Sun L."/>
            <person name="Liu H."/>
            <person name="Chen W."/>
            <person name="Huang K."/>
            <person name="Liu W."/>
            <person name="Gao X."/>
        </authorList>
    </citation>
    <scope>NUCLEOTIDE SEQUENCE [LARGE SCALE GENOMIC DNA]</scope>
    <source>
        <strain evidence="7">SH9</strain>
    </source>
</reference>
<evidence type="ECO:0000256" key="3">
    <source>
        <dbReference type="ARBA" id="ARBA00023125"/>
    </source>
</evidence>
<dbReference type="Pfam" id="PF03466">
    <property type="entry name" value="LysR_substrate"/>
    <property type="match status" value="1"/>
</dbReference>
<dbReference type="GO" id="GO:0003700">
    <property type="term" value="F:DNA-binding transcription factor activity"/>
    <property type="evidence" value="ECO:0007669"/>
    <property type="project" value="InterPro"/>
</dbReference>
<dbReference type="InterPro" id="IPR005119">
    <property type="entry name" value="LysR_subst-bd"/>
</dbReference>
<dbReference type="FunFam" id="1.10.10.10:FF:000001">
    <property type="entry name" value="LysR family transcriptional regulator"/>
    <property type="match status" value="1"/>
</dbReference>
<organism evidence="6 7">
    <name type="scientific">Alsobacter soli</name>
    <dbReference type="NCBI Taxonomy" id="2109933"/>
    <lineage>
        <taxon>Bacteria</taxon>
        <taxon>Pseudomonadati</taxon>
        <taxon>Pseudomonadota</taxon>
        <taxon>Alphaproteobacteria</taxon>
        <taxon>Hyphomicrobiales</taxon>
        <taxon>Alsobacteraceae</taxon>
        <taxon>Alsobacter</taxon>
    </lineage>
</organism>
<dbReference type="Proteomes" id="UP000239772">
    <property type="component" value="Unassembled WGS sequence"/>
</dbReference>
<dbReference type="GO" id="GO:0005829">
    <property type="term" value="C:cytosol"/>
    <property type="evidence" value="ECO:0007669"/>
    <property type="project" value="TreeGrafter"/>
</dbReference>
<feature type="domain" description="HTH lysR-type" evidence="5">
    <location>
        <begin position="79"/>
        <end position="136"/>
    </location>
</feature>
<dbReference type="PANTHER" id="PTHR30419:SF2">
    <property type="entry name" value="LYSR FAMILY TRANSCRIPTIONAL REGULATOR"/>
    <property type="match status" value="1"/>
</dbReference>